<name>A0A6C0JDP4_9ZZZZ</name>
<proteinExistence type="predicted"/>
<evidence type="ECO:0000256" key="1">
    <source>
        <dbReference type="SAM" id="Phobius"/>
    </source>
</evidence>
<dbReference type="AlphaFoldDB" id="A0A6C0JDP4"/>
<reference evidence="2" key="1">
    <citation type="journal article" date="2020" name="Nature">
        <title>Giant virus diversity and host interactions through global metagenomics.</title>
        <authorList>
            <person name="Schulz F."/>
            <person name="Roux S."/>
            <person name="Paez-Espino D."/>
            <person name="Jungbluth S."/>
            <person name="Walsh D.A."/>
            <person name="Denef V.J."/>
            <person name="McMahon K.D."/>
            <person name="Konstantinidis K.T."/>
            <person name="Eloe-Fadrosh E.A."/>
            <person name="Kyrpides N.C."/>
            <person name="Woyke T."/>
        </authorList>
    </citation>
    <scope>NUCLEOTIDE SEQUENCE</scope>
    <source>
        <strain evidence="2">GVMAG-M-3300025880-76</strain>
    </source>
</reference>
<protein>
    <submittedName>
        <fullName evidence="2">Uncharacterized protein</fullName>
    </submittedName>
</protein>
<evidence type="ECO:0000313" key="2">
    <source>
        <dbReference type="EMBL" id="QHU02846.1"/>
    </source>
</evidence>
<organism evidence="2">
    <name type="scientific">viral metagenome</name>
    <dbReference type="NCBI Taxonomy" id="1070528"/>
    <lineage>
        <taxon>unclassified sequences</taxon>
        <taxon>metagenomes</taxon>
        <taxon>organismal metagenomes</taxon>
    </lineage>
</organism>
<accession>A0A6C0JDP4</accession>
<keyword evidence="1" id="KW-1133">Transmembrane helix</keyword>
<keyword evidence="1" id="KW-0812">Transmembrane</keyword>
<dbReference type="EMBL" id="MN740365">
    <property type="protein sequence ID" value="QHU02846.1"/>
    <property type="molecule type" value="Genomic_DNA"/>
</dbReference>
<keyword evidence="1" id="KW-0472">Membrane</keyword>
<feature type="transmembrane region" description="Helical" evidence="1">
    <location>
        <begin position="166"/>
        <end position="188"/>
    </location>
</feature>
<feature type="transmembrane region" description="Helical" evidence="1">
    <location>
        <begin position="133"/>
        <end position="154"/>
    </location>
</feature>
<sequence>MTTNDSEINISDTTLDDLKTNYYASLKSAFQLVSSTSLPTTYYSQIIEETRLKGKQFTDFLTNQNDLLVKQYTTVYEILASKNKYLGKIGKVNLSKSRSGKKHGRQDDNASSPQDVAKRESYYYSQELHARNAWLYLLFFLYVLVFCVFFISILSKRALYSLQKRIAMIVCFLSIPYVSYHYIIPVFIRGKNIITTTLPPDVYL</sequence>